<evidence type="ECO:0000256" key="4">
    <source>
        <dbReference type="ARBA" id="ARBA00022960"/>
    </source>
</evidence>
<dbReference type="GO" id="GO:0071972">
    <property type="term" value="F:peptidoglycan L,D-transpeptidase activity"/>
    <property type="evidence" value="ECO:0007669"/>
    <property type="project" value="TreeGrafter"/>
</dbReference>
<dbReference type="GO" id="GO:0008360">
    <property type="term" value="P:regulation of cell shape"/>
    <property type="evidence" value="ECO:0007669"/>
    <property type="project" value="UniProtKB-UniRule"/>
</dbReference>
<dbReference type="InterPro" id="IPR005490">
    <property type="entry name" value="LD_TPept_cat_dom"/>
</dbReference>
<dbReference type="GO" id="GO:0018104">
    <property type="term" value="P:peptidoglycan-protein cross-linking"/>
    <property type="evidence" value="ECO:0007669"/>
    <property type="project" value="TreeGrafter"/>
</dbReference>
<evidence type="ECO:0000256" key="5">
    <source>
        <dbReference type="ARBA" id="ARBA00022984"/>
    </source>
</evidence>
<proteinExistence type="inferred from homology"/>
<comment type="caution">
    <text evidence="9">The sequence shown here is derived from an EMBL/GenBank/DDBJ whole genome shotgun (WGS) entry which is preliminary data.</text>
</comment>
<gene>
    <name evidence="9" type="ORF">BSZ18_37755</name>
</gene>
<evidence type="ECO:0000256" key="2">
    <source>
        <dbReference type="ARBA" id="ARBA00005992"/>
    </source>
</evidence>
<evidence type="ECO:0000256" key="7">
    <source>
        <dbReference type="PROSITE-ProRule" id="PRU01373"/>
    </source>
</evidence>
<dbReference type="Pfam" id="PF03734">
    <property type="entry name" value="YkuD"/>
    <property type="match status" value="1"/>
</dbReference>
<dbReference type="SUPFAM" id="SSF141523">
    <property type="entry name" value="L,D-transpeptidase catalytic domain-like"/>
    <property type="match status" value="1"/>
</dbReference>
<dbReference type="PROSITE" id="PS52029">
    <property type="entry name" value="LD_TPASE"/>
    <property type="match status" value="1"/>
</dbReference>
<feature type="domain" description="L,D-TPase catalytic" evidence="8">
    <location>
        <begin position="84"/>
        <end position="193"/>
    </location>
</feature>
<dbReference type="GO" id="GO:0005576">
    <property type="term" value="C:extracellular region"/>
    <property type="evidence" value="ECO:0007669"/>
    <property type="project" value="TreeGrafter"/>
</dbReference>
<comment type="similarity">
    <text evidence="2">Belongs to the YkuD family.</text>
</comment>
<keyword evidence="3" id="KW-0808">Transferase</keyword>
<evidence type="ECO:0000313" key="9">
    <source>
        <dbReference type="EMBL" id="OSJ01575.1"/>
    </source>
</evidence>
<sequence length="407" mass="44327">MESRLWDRAMFVKKLSAMQGAITTAVFAIFMLPAGVAHAQFLFEPQHTFWRSQYAPYKHKPHHRQTNSEMAKSLRLEPLPKGPLQIIISIADQRVSLFDNGALIARSPVSTGTEGHPTPLGVFSVISKQRWHRSNIYSGAPMPYMQRITWSGIALHAGVVPGHPASHGCIRLKDNFAVRLWHLTKRGTRVIIAHGDVQPVEITNPHLFQPKAAAGSSEFQSATVATESIGAAAATQGSLLSNAETPEAASLQEPGSAPAASVPKKIVPISIFVSRKLSKLFVRQGFTPLFDVPVKIENPEEPLGTHVFTALEFQNERTAIRWSVVSIPDELPPMSGAATKGREAPAKQTVPAPLPDQAAAVLNRIEIAQDTVERISKLLTPASSLIISDHGFSRETGKDTDFIVLTH</sequence>
<keyword evidence="5 7" id="KW-0573">Peptidoglycan synthesis</keyword>
<dbReference type="UniPathway" id="UPA00219"/>
<keyword evidence="4 7" id="KW-0133">Cell shape</keyword>
<dbReference type="CDD" id="cd16913">
    <property type="entry name" value="YkuD_like"/>
    <property type="match status" value="1"/>
</dbReference>
<evidence type="ECO:0000256" key="6">
    <source>
        <dbReference type="ARBA" id="ARBA00023316"/>
    </source>
</evidence>
<dbReference type="EMBL" id="NAFI01000190">
    <property type="protein sequence ID" value="OSJ01575.1"/>
    <property type="molecule type" value="Genomic_DNA"/>
</dbReference>
<feature type="active site" description="Nucleophile" evidence="7">
    <location>
        <position position="169"/>
    </location>
</feature>
<dbReference type="PANTHER" id="PTHR30582">
    <property type="entry name" value="L,D-TRANSPEPTIDASE"/>
    <property type="match status" value="1"/>
</dbReference>
<dbReference type="PIRSF" id="PIRSF029342">
    <property type="entry name" value="UCP029342_ErfK/YbiS/YcfS/YnhG"/>
    <property type="match status" value="1"/>
</dbReference>
<dbReference type="AlphaFoldDB" id="A0A1X3EM83"/>
<evidence type="ECO:0000313" key="10">
    <source>
        <dbReference type="Proteomes" id="UP000193553"/>
    </source>
</evidence>
<accession>A0A1X3EM83</accession>
<dbReference type="Gene3D" id="2.40.440.10">
    <property type="entry name" value="L,D-transpeptidase catalytic domain-like"/>
    <property type="match status" value="1"/>
</dbReference>
<dbReference type="Proteomes" id="UP000193553">
    <property type="component" value="Unassembled WGS sequence"/>
</dbReference>
<dbReference type="InterPro" id="IPR050979">
    <property type="entry name" value="LD-transpeptidase"/>
</dbReference>
<reference evidence="9 10" key="1">
    <citation type="submission" date="2017-03" db="EMBL/GenBank/DDBJ databases">
        <title>Whole genome sequences of fourteen strains of Bradyrhizobium canariense and one strain of Bradyrhizobium japonicum isolated from Lupinus (Papilionoideae: Genisteae) species in Algeria.</title>
        <authorList>
            <person name="Crovadore J."/>
            <person name="Chekireb D."/>
            <person name="Brachmann A."/>
            <person name="Chablais R."/>
            <person name="Cochard B."/>
            <person name="Lefort F."/>
        </authorList>
    </citation>
    <scope>NUCLEOTIDE SEQUENCE [LARGE SCALE GENOMIC DNA]</scope>
    <source>
        <strain evidence="9 10">UBMA195</strain>
    </source>
</reference>
<protein>
    <submittedName>
        <fullName evidence="9">L,D-transpeptidase</fullName>
    </submittedName>
</protein>
<dbReference type="InterPro" id="IPR016915">
    <property type="entry name" value="UCP029342"/>
</dbReference>
<dbReference type="OrthoDB" id="463216at2"/>
<evidence type="ECO:0000256" key="1">
    <source>
        <dbReference type="ARBA" id="ARBA00004752"/>
    </source>
</evidence>
<dbReference type="FunFam" id="2.40.440.10:FF:000006">
    <property type="entry name" value="L,D-transpeptidase catalytic domain"/>
    <property type="match status" value="1"/>
</dbReference>
<organism evidence="9 10">
    <name type="scientific">Bradyrhizobium canariense</name>
    <dbReference type="NCBI Taxonomy" id="255045"/>
    <lineage>
        <taxon>Bacteria</taxon>
        <taxon>Pseudomonadati</taxon>
        <taxon>Pseudomonadota</taxon>
        <taxon>Alphaproteobacteria</taxon>
        <taxon>Hyphomicrobiales</taxon>
        <taxon>Nitrobacteraceae</taxon>
        <taxon>Bradyrhizobium</taxon>
    </lineage>
</organism>
<dbReference type="InterPro" id="IPR038063">
    <property type="entry name" value="Transpep_catalytic_dom"/>
</dbReference>
<evidence type="ECO:0000259" key="8">
    <source>
        <dbReference type="PROSITE" id="PS52029"/>
    </source>
</evidence>
<dbReference type="GO" id="GO:0071555">
    <property type="term" value="P:cell wall organization"/>
    <property type="evidence" value="ECO:0007669"/>
    <property type="project" value="UniProtKB-UniRule"/>
</dbReference>
<dbReference type="STRING" id="255045.SAMN05444158_1481"/>
<keyword evidence="6 7" id="KW-0961">Cell wall biogenesis/degradation</keyword>
<dbReference type="NCBIfam" id="NF004785">
    <property type="entry name" value="PRK06132.1-2"/>
    <property type="match status" value="1"/>
</dbReference>
<dbReference type="PANTHER" id="PTHR30582:SF2">
    <property type="entry name" value="L,D-TRANSPEPTIDASE YCIB-RELATED"/>
    <property type="match status" value="1"/>
</dbReference>
<feature type="active site" description="Proton donor/acceptor" evidence="7">
    <location>
        <position position="156"/>
    </location>
</feature>
<dbReference type="GO" id="GO:0016740">
    <property type="term" value="F:transferase activity"/>
    <property type="evidence" value="ECO:0007669"/>
    <property type="project" value="UniProtKB-KW"/>
</dbReference>
<comment type="pathway">
    <text evidence="1 7">Cell wall biogenesis; peptidoglycan biosynthesis.</text>
</comment>
<evidence type="ECO:0000256" key="3">
    <source>
        <dbReference type="ARBA" id="ARBA00022679"/>
    </source>
</evidence>
<name>A0A1X3EM83_9BRAD</name>